<keyword evidence="2" id="KW-1133">Transmembrane helix</keyword>
<feature type="transmembrane region" description="Helical" evidence="2">
    <location>
        <begin position="288"/>
        <end position="306"/>
    </location>
</feature>
<feature type="transmembrane region" description="Helical" evidence="2">
    <location>
        <begin position="114"/>
        <end position="134"/>
    </location>
</feature>
<keyword evidence="2" id="KW-0472">Membrane</keyword>
<evidence type="ECO:0000256" key="1">
    <source>
        <dbReference type="SAM" id="MobiDB-lite"/>
    </source>
</evidence>
<feature type="region of interest" description="Disordered" evidence="1">
    <location>
        <begin position="1"/>
        <end position="20"/>
    </location>
</feature>
<gene>
    <name evidence="3" type="ORF">AMPC_26300</name>
</gene>
<dbReference type="Proteomes" id="UP001162734">
    <property type="component" value="Chromosome"/>
</dbReference>
<evidence type="ECO:0000313" key="3">
    <source>
        <dbReference type="EMBL" id="BDG09517.1"/>
    </source>
</evidence>
<feature type="transmembrane region" description="Helical" evidence="2">
    <location>
        <begin position="168"/>
        <end position="184"/>
    </location>
</feature>
<protein>
    <recommendedName>
        <fullName evidence="5">Glycosyltransferase RgtA/B/C/D-like domain-containing protein</fullName>
    </recommendedName>
</protein>
<accession>A0ABN6NC41</accession>
<proteinExistence type="predicted"/>
<feature type="transmembrane region" description="Helical" evidence="2">
    <location>
        <begin position="318"/>
        <end position="339"/>
    </location>
</feature>
<dbReference type="EMBL" id="AP025592">
    <property type="protein sequence ID" value="BDG09517.1"/>
    <property type="molecule type" value="Genomic_DNA"/>
</dbReference>
<reference evidence="4" key="1">
    <citation type="journal article" date="2022" name="Int. J. Syst. Evol. Microbiol.">
        <title>Anaeromyxobacter oryzae sp. nov., Anaeromyxobacter diazotrophicus sp. nov. and Anaeromyxobacter paludicola sp. nov., isolated from paddy soils.</title>
        <authorList>
            <person name="Itoh H."/>
            <person name="Xu Z."/>
            <person name="Mise K."/>
            <person name="Masuda Y."/>
            <person name="Ushijima N."/>
            <person name="Hayakawa C."/>
            <person name="Shiratori Y."/>
            <person name="Senoo K."/>
        </authorList>
    </citation>
    <scope>NUCLEOTIDE SEQUENCE [LARGE SCALE GENOMIC DNA]</scope>
    <source>
        <strain evidence="4">Red630</strain>
    </source>
</reference>
<sequence>MSLAEPAAARPAADPAPRGAPGLPRRALAAAALLALAGAARLALAWGEVPNRASLGWDAARRAVLNLEAAQALRELRPLTLLRLLAGPETWPTLRMALAAPLLAVTGPSFAVEGLLSCAFSGALLGATFLLAAALAPARPLLAGAAAAALVAAHEGLLGYAATPMLEPLSALLTTVALLAWVRLRDGGAGARLWPLALAGNLLFHAKWQHGIFLALAALAVEVAGLDGAARASAARALLTALRRRAFAAFAAAALACALAAAVVAATGGVEATVLGLHVIARTADGPVFWAAFALLAGGGLELWRSRALLRREVPRRLRGLVVWLALPMAAWTLVPFTWRLRTMLVTSTTFEPGGAARLGPLGGLAFHARAVVEGFGGPARAGLLLGLGAAAAGAALRPELRRRLAPVAALAAVELAALGLGTRANYQARFSLNLAPALAAAAPAALSLLPPLAGRAAGVGLLALALAGAAPRWRAPRLEALLSPGFNLEEIGAGCAAVARAVPPAGGFLVNETAVPWRQDCALAFFAEARRRGAPYDAERDRPAPADREAIQVGHDCSRTPPALAGFRPDGPAALDRGVCARRYRR</sequence>
<dbReference type="RefSeq" id="WP_248341796.1">
    <property type="nucleotide sequence ID" value="NZ_AP025592.1"/>
</dbReference>
<keyword evidence="4" id="KW-1185">Reference proteome</keyword>
<keyword evidence="2" id="KW-0812">Transmembrane</keyword>
<evidence type="ECO:0000313" key="4">
    <source>
        <dbReference type="Proteomes" id="UP001162734"/>
    </source>
</evidence>
<name>A0ABN6NC41_9BACT</name>
<feature type="transmembrane region" description="Helical" evidence="2">
    <location>
        <begin position="246"/>
        <end position="268"/>
    </location>
</feature>
<evidence type="ECO:0008006" key="5">
    <source>
        <dbReference type="Google" id="ProtNLM"/>
    </source>
</evidence>
<organism evidence="3 4">
    <name type="scientific">Anaeromyxobacter paludicola</name>
    <dbReference type="NCBI Taxonomy" id="2918171"/>
    <lineage>
        <taxon>Bacteria</taxon>
        <taxon>Pseudomonadati</taxon>
        <taxon>Myxococcota</taxon>
        <taxon>Myxococcia</taxon>
        <taxon>Myxococcales</taxon>
        <taxon>Cystobacterineae</taxon>
        <taxon>Anaeromyxobacteraceae</taxon>
        <taxon>Anaeromyxobacter</taxon>
    </lineage>
</organism>
<evidence type="ECO:0000256" key="2">
    <source>
        <dbReference type="SAM" id="Phobius"/>
    </source>
</evidence>